<feature type="transmembrane region" description="Helical" evidence="2">
    <location>
        <begin position="20"/>
        <end position="38"/>
    </location>
</feature>
<evidence type="ECO:0000256" key="1">
    <source>
        <dbReference type="SAM" id="MobiDB-lite"/>
    </source>
</evidence>
<keyword evidence="2" id="KW-0472">Membrane</keyword>
<feature type="region of interest" description="Disordered" evidence="1">
    <location>
        <begin position="178"/>
        <end position="200"/>
    </location>
</feature>
<dbReference type="RefSeq" id="WP_157323609.1">
    <property type="nucleotide sequence ID" value="NZ_BMFX01000002.1"/>
</dbReference>
<sequence length="437" mass="46879">MSPAAESSTYAGGRWLLTHAHLRAVLIAALGILVALVFSRPDVLILVAPLALAAVWSAVARPAGSPRAVSRLARDRATEGEHNGIIVQAQGLQGADFAAASQAAAAWVQRRPHHGSQVHYVTEGSLRFTLGVDPLRWGNRSYGTTLVGAVGPWGAYSWGPVPLPGRQRKVAPTAEHFDTRAPAPHPRGLVGHHRSARPGQGSEFSAIRHFQWGDKLKNIHWPRSLRTGELHVTSSYADQDTHVALILDAQNDLGISEGLGGASSTLDRSVRAAAAIAEHFAHQGDRVSLQVISGAVPKRLNPGTGSRHYRRLLQMLADAVPAPEREISPEKIRLGLRAGTLVVIVSALVSEAMLSRAAALARSGLTVVAVDVLSGAEPQLQQADAYERLAWRLRMIEREHEIRRVGQAGVAVVPWRDPGTLDTVLRMLTRRGGAGVR</sequence>
<dbReference type="OrthoDB" id="9776116at2"/>
<protein>
    <submittedName>
        <fullName evidence="4">DUF58 domain-containing protein</fullName>
    </submittedName>
</protein>
<dbReference type="AlphaFoldDB" id="A0A7K1UJC5"/>
<organism evidence="4 5">
    <name type="scientific">Nesterenkonia alkaliphila</name>
    <dbReference type="NCBI Taxonomy" id="1463631"/>
    <lineage>
        <taxon>Bacteria</taxon>
        <taxon>Bacillati</taxon>
        <taxon>Actinomycetota</taxon>
        <taxon>Actinomycetes</taxon>
        <taxon>Micrococcales</taxon>
        <taxon>Micrococcaceae</taxon>
        <taxon>Nesterenkonia</taxon>
    </lineage>
</organism>
<dbReference type="InterPro" id="IPR002881">
    <property type="entry name" value="DUF58"/>
</dbReference>
<keyword evidence="2" id="KW-0812">Transmembrane</keyword>
<proteinExistence type="predicted"/>
<dbReference type="PANTHER" id="PTHR33608">
    <property type="entry name" value="BLL2464 PROTEIN"/>
    <property type="match status" value="1"/>
</dbReference>
<keyword evidence="2" id="KW-1133">Transmembrane helix</keyword>
<dbReference type="EMBL" id="WRPM01000068">
    <property type="protein sequence ID" value="MVT26577.1"/>
    <property type="molecule type" value="Genomic_DNA"/>
</dbReference>
<dbReference type="Pfam" id="PF01882">
    <property type="entry name" value="DUF58"/>
    <property type="match status" value="1"/>
</dbReference>
<evidence type="ECO:0000313" key="4">
    <source>
        <dbReference type="EMBL" id="MVT26577.1"/>
    </source>
</evidence>
<reference evidence="4 5" key="1">
    <citation type="submission" date="2019-12" db="EMBL/GenBank/DDBJ databases">
        <title>Nesterenkonia muleiensis sp. nov., a novel actinobacterium isolated from sap of Populus euphratica.</title>
        <authorList>
            <person name="Wang R."/>
        </authorList>
    </citation>
    <scope>NUCLEOTIDE SEQUENCE [LARGE SCALE GENOMIC DNA]</scope>
    <source>
        <strain evidence="4 5">F10</strain>
    </source>
</reference>
<gene>
    <name evidence="4" type="ORF">GNZ21_09445</name>
</gene>
<accession>A0A7K1UJC5</accession>
<keyword evidence="5" id="KW-1185">Reference proteome</keyword>
<dbReference type="PANTHER" id="PTHR33608:SF14">
    <property type="entry name" value="POSSIBLE CONSERVED SECRETED PROTEIN"/>
    <property type="match status" value="1"/>
</dbReference>
<feature type="domain" description="DUF58" evidence="3">
    <location>
        <begin position="207"/>
        <end position="380"/>
    </location>
</feature>
<comment type="caution">
    <text evidence="4">The sequence shown here is derived from an EMBL/GenBank/DDBJ whole genome shotgun (WGS) entry which is preliminary data.</text>
</comment>
<evidence type="ECO:0000259" key="3">
    <source>
        <dbReference type="Pfam" id="PF01882"/>
    </source>
</evidence>
<evidence type="ECO:0000313" key="5">
    <source>
        <dbReference type="Proteomes" id="UP000460157"/>
    </source>
</evidence>
<dbReference type="Proteomes" id="UP000460157">
    <property type="component" value="Unassembled WGS sequence"/>
</dbReference>
<feature type="transmembrane region" description="Helical" evidence="2">
    <location>
        <begin position="44"/>
        <end position="64"/>
    </location>
</feature>
<name>A0A7K1UJC5_9MICC</name>
<evidence type="ECO:0000256" key="2">
    <source>
        <dbReference type="SAM" id="Phobius"/>
    </source>
</evidence>